<keyword evidence="3" id="KW-1185">Reference proteome</keyword>
<name>A0A1E1KXG7_9HELO</name>
<dbReference type="Proteomes" id="UP000178129">
    <property type="component" value="Unassembled WGS sequence"/>
</dbReference>
<evidence type="ECO:0000313" key="2">
    <source>
        <dbReference type="EMBL" id="CZT02941.1"/>
    </source>
</evidence>
<feature type="compositionally biased region" description="Polar residues" evidence="1">
    <location>
        <begin position="146"/>
        <end position="158"/>
    </location>
</feature>
<proteinExistence type="predicted"/>
<sequence length="452" mass="50867">MRPNRFERRRQAAALGLLGSRTNNRWFQGPFDQHDQFQTGVIRPGASADAPNTIHIVHDGLSDISPLSLPPSALPLVSDNACRVSRLDPEAAAFAPHTIHVKYDGPRTLPPLPYRLSMPSDSVGQDNTPLLLQYKTQSRESEKPRTTPNPSKSHTTYLRNRRNMDQKVKVVVGNSTNDKTDNAVALADSAAIMVGDKAGRRTTEVHVQEQDMTLALYIEKTKQSVSPADKTAQVWDYVAGLDGPSSPPESFKDFLKTRANTAISGPTSRPADDPKPELVDVLRLFERFRKSTPRCAMFETNHRIMELPGNPHTLWNIATVAKDCSDRYKRTRLALIQALEQFLKAEKFVSQTLGYKIDWDRVGVDKHIGGTVMDAENHIHRVMLILHDAEARLQSCTYNGEWNDGWSHIPELKGKANKIRCPEKTFEERGDLPRGWETWMVKIRKPQKENGV</sequence>
<dbReference type="EMBL" id="FJUW01000026">
    <property type="protein sequence ID" value="CZT02941.1"/>
    <property type="molecule type" value="Genomic_DNA"/>
</dbReference>
<organism evidence="2 3">
    <name type="scientific">Rhynchosporium graminicola</name>
    <dbReference type="NCBI Taxonomy" id="2792576"/>
    <lineage>
        <taxon>Eukaryota</taxon>
        <taxon>Fungi</taxon>
        <taxon>Dikarya</taxon>
        <taxon>Ascomycota</taxon>
        <taxon>Pezizomycotina</taxon>
        <taxon>Leotiomycetes</taxon>
        <taxon>Helotiales</taxon>
        <taxon>Ploettnerulaceae</taxon>
        <taxon>Rhynchosporium</taxon>
    </lineage>
</organism>
<gene>
    <name evidence="2" type="ORF">RCO7_06010</name>
</gene>
<evidence type="ECO:0000256" key="1">
    <source>
        <dbReference type="SAM" id="MobiDB-lite"/>
    </source>
</evidence>
<accession>A0A1E1KXG7</accession>
<protein>
    <submittedName>
        <fullName evidence="2">Uncharacterized protein</fullName>
    </submittedName>
</protein>
<dbReference type="InParanoid" id="A0A1E1KXG7"/>
<feature type="region of interest" description="Disordered" evidence="1">
    <location>
        <begin position="134"/>
        <end position="163"/>
    </location>
</feature>
<reference evidence="3" key="1">
    <citation type="submission" date="2016-03" db="EMBL/GenBank/DDBJ databases">
        <authorList>
            <person name="Ploux O."/>
        </authorList>
    </citation>
    <scope>NUCLEOTIDE SEQUENCE [LARGE SCALE GENOMIC DNA]</scope>
    <source>
        <strain evidence="3">UK7</strain>
    </source>
</reference>
<dbReference type="AlphaFoldDB" id="A0A1E1KXG7"/>
<comment type="caution">
    <text evidence="2">The sequence shown here is derived from an EMBL/GenBank/DDBJ whole genome shotgun (WGS) entry which is preliminary data.</text>
</comment>
<evidence type="ECO:0000313" key="3">
    <source>
        <dbReference type="Proteomes" id="UP000178129"/>
    </source>
</evidence>